<keyword evidence="2" id="KW-1133">Transmembrane helix</keyword>
<accession>A0A8J3TRP4</accession>
<dbReference type="EMBL" id="BOON01000066">
    <property type="protein sequence ID" value="GII26085.1"/>
    <property type="molecule type" value="Genomic_DNA"/>
</dbReference>
<feature type="compositionally biased region" description="Low complexity" evidence="1">
    <location>
        <begin position="117"/>
        <end position="144"/>
    </location>
</feature>
<reference evidence="3" key="1">
    <citation type="submission" date="2021-01" db="EMBL/GenBank/DDBJ databases">
        <title>Whole genome shotgun sequence of Planosporangium mesophilum NBRC 109066.</title>
        <authorList>
            <person name="Komaki H."/>
            <person name="Tamura T."/>
        </authorList>
    </citation>
    <scope>NUCLEOTIDE SEQUENCE</scope>
    <source>
        <strain evidence="3">NBRC 109066</strain>
    </source>
</reference>
<feature type="region of interest" description="Disordered" evidence="1">
    <location>
        <begin position="230"/>
        <end position="272"/>
    </location>
</feature>
<dbReference type="Proteomes" id="UP000599074">
    <property type="component" value="Unassembled WGS sequence"/>
</dbReference>
<evidence type="ECO:0000313" key="3">
    <source>
        <dbReference type="EMBL" id="GII26085.1"/>
    </source>
</evidence>
<organism evidence="3 4">
    <name type="scientific">Planosporangium mesophilum</name>
    <dbReference type="NCBI Taxonomy" id="689768"/>
    <lineage>
        <taxon>Bacteria</taxon>
        <taxon>Bacillati</taxon>
        <taxon>Actinomycetota</taxon>
        <taxon>Actinomycetes</taxon>
        <taxon>Micromonosporales</taxon>
        <taxon>Micromonosporaceae</taxon>
        <taxon>Planosporangium</taxon>
    </lineage>
</organism>
<gene>
    <name evidence="3" type="ORF">Pme01_56820</name>
</gene>
<sequence length="272" mass="27784">MGRDGARKVARCTVDRRAAESLARGDHRADVPDALVRLLAAAAAPARDSELAGEEPAVVAFRRYHRPPMHAPGRRSLLARLLTVKITVAFALTAVGGGAALAAAGGFHRSLGTSGLSPRPAAPSAAPSSPAASPRGTGSAAAAPKRPVPSPTLSRPPTASLCRILVADARNRSAGVHMGLDSPAFAALVALAGDAAGVWSFCSRLLTMAGVTAAPGTPYPAYGDRYHNYPGNPGYPYPRPDPDHNDETGQAADRAPFSPTPAHGRPASPPLG</sequence>
<dbReference type="RefSeq" id="WP_168117952.1">
    <property type="nucleotide sequence ID" value="NZ_BOON01000066.1"/>
</dbReference>
<evidence type="ECO:0000256" key="2">
    <source>
        <dbReference type="SAM" id="Phobius"/>
    </source>
</evidence>
<protein>
    <submittedName>
        <fullName evidence="3">Uncharacterized protein</fullName>
    </submittedName>
</protein>
<proteinExistence type="predicted"/>
<keyword evidence="2" id="KW-0472">Membrane</keyword>
<keyword evidence="4" id="KW-1185">Reference proteome</keyword>
<feature type="region of interest" description="Disordered" evidence="1">
    <location>
        <begin position="113"/>
        <end position="156"/>
    </location>
</feature>
<name>A0A8J3TRP4_9ACTN</name>
<keyword evidence="2" id="KW-0812">Transmembrane</keyword>
<comment type="caution">
    <text evidence="3">The sequence shown here is derived from an EMBL/GenBank/DDBJ whole genome shotgun (WGS) entry which is preliminary data.</text>
</comment>
<feature type="transmembrane region" description="Helical" evidence="2">
    <location>
        <begin position="82"/>
        <end position="107"/>
    </location>
</feature>
<evidence type="ECO:0000256" key="1">
    <source>
        <dbReference type="SAM" id="MobiDB-lite"/>
    </source>
</evidence>
<evidence type="ECO:0000313" key="4">
    <source>
        <dbReference type="Proteomes" id="UP000599074"/>
    </source>
</evidence>
<dbReference type="AlphaFoldDB" id="A0A8J3TRP4"/>